<name>A0A2C9CZD9_9CAUD</name>
<organism evidence="1 2">
    <name type="scientific">Yersinia phage fHe-Yen9-03</name>
    <dbReference type="NCBI Taxonomy" id="2052743"/>
    <lineage>
        <taxon>Viruses</taxon>
        <taxon>Duplodnaviria</taxon>
        <taxon>Heunggongvirae</taxon>
        <taxon>Uroviricota</taxon>
        <taxon>Caudoviricetes</taxon>
        <taxon>Eneladusvirus</taxon>
        <taxon>Eneladusvirus Yen904</taxon>
    </lineage>
</organism>
<evidence type="ECO:0000313" key="2">
    <source>
        <dbReference type="Proteomes" id="UP000241364"/>
    </source>
</evidence>
<reference evidence="2" key="1">
    <citation type="submission" date="2017-10" db="EMBL/GenBank/DDBJ databases">
        <authorList>
            <person name="Skurnik M."/>
        </authorList>
    </citation>
    <scope>NUCLEOTIDE SEQUENCE [LARGE SCALE GENOMIC DNA]</scope>
    <source>
        <strain evidence="2">fHe-Yen9-03</strain>
    </source>
</reference>
<evidence type="ECO:0000313" key="1">
    <source>
        <dbReference type="EMBL" id="SOK59200.1"/>
    </source>
</evidence>
<gene>
    <name evidence="1" type="primary">g392</name>
</gene>
<accession>A0A2C9CZD9</accession>
<protein>
    <submittedName>
        <fullName evidence="1">Uncharacterized protein</fullName>
    </submittedName>
</protein>
<proteinExistence type="predicted"/>
<dbReference type="Proteomes" id="UP000241364">
    <property type="component" value="Chromosome i"/>
</dbReference>
<sequence>MNEAARKQLHDIADNACYIYTTIIRERIKYSKFSNVSIQIDNAIQFTNTPDKFEMWIKFGKHTFIYSEDSVIYRYWDRKKSDKFIYDVIELPNINKFIFSEEYYFQQSTLFDFKYFELEDLKALDTIRKKVQQQWSDQLLNW</sequence>
<dbReference type="EMBL" id="LT960552">
    <property type="protein sequence ID" value="SOK59200.1"/>
    <property type="molecule type" value="Genomic_DNA"/>
</dbReference>